<reference evidence="6 7" key="1">
    <citation type="submission" date="2021-01" db="EMBL/GenBank/DDBJ databases">
        <title>Sequencing the genomes of 1000 actinobacteria strains.</title>
        <authorList>
            <person name="Klenk H.-P."/>
        </authorList>
    </citation>
    <scope>NUCLEOTIDE SEQUENCE [LARGE SCALE GENOMIC DNA]</scope>
    <source>
        <strain evidence="6 7">DSM 18662</strain>
    </source>
</reference>
<protein>
    <submittedName>
        <fullName evidence="6">2-aminoadipate transaminase</fullName>
        <ecNumber evidence="6">2.6.1.-</ecNumber>
    </submittedName>
</protein>
<dbReference type="InterPro" id="IPR015424">
    <property type="entry name" value="PyrdxlP-dep_Trfase"/>
</dbReference>
<dbReference type="PANTHER" id="PTHR42790:SF19">
    <property type="entry name" value="KYNURENINE_ALPHA-AMINOADIPATE AMINOTRANSFERASE, MITOCHONDRIAL"/>
    <property type="match status" value="1"/>
</dbReference>
<dbReference type="GO" id="GO:0008483">
    <property type="term" value="F:transaminase activity"/>
    <property type="evidence" value="ECO:0007669"/>
    <property type="project" value="UniProtKB-KW"/>
</dbReference>
<organism evidence="6 7">
    <name type="scientific">Microlunatus panaciterrae</name>
    <dbReference type="NCBI Taxonomy" id="400768"/>
    <lineage>
        <taxon>Bacteria</taxon>
        <taxon>Bacillati</taxon>
        <taxon>Actinomycetota</taxon>
        <taxon>Actinomycetes</taxon>
        <taxon>Propionibacteriales</taxon>
        <taxon>Propionibacteriaceae</taxon>
        <taxon>Microlunatus</taxon>
    </lineage>
</organism>
<dbReference type="RefSeq" id="WP_204920010.1">
    <property type="nucleotide sequence ID" value="NZ_BAAAQP010000003.1"/>
</dbReference>
<gene>
    <name evidence="6" type="ORF">JOE57_003579</name>
</gene>
<keyword evidence="2 6" id="KW-0032">Aminotransferase</keyword>
<feature type="domain" description="Aminotransferase class I/classII large" evidence="5">
    <location>
        <begin position="66"/>
        <end position="389"/>
    </location>
</feature>
<name>A0ABS2RPQ1_9ACTN</name>
<dbReference type="EC" id="2.6.1.-" evidence="6"/>
<dbReference type="SUPFAM" id="SSF53383">
    <property type="entry name" value="PLP-dependent transferases"/>
    <property type="match status" value="1"/>
</dbReference>
<dbReference type="PANTHER" id="PTHR42790">
    <property type="entry name" value="AMINOTRANSFERASE"/>
    <property type="match status" value="1"/>
</dbReference>
<evidence type="ECO:0000256" key="1">
    <source>
        <dbReference type="ARBA" id="ARBA00001933"/>
    </source>
</evidence>
<evidence type="ECO:0000256" key="4">
    <source>
        <dbReference type="ARBA" id="ARBA00022898"/>
    </source>
</evidence>
<dbReference type="Gene3D" id="3.40.640.10">
    <property type="entry name" value="Type I PLP-dependent aspartate aminotransferase-like (Major domain)"/>
    <property type="match status" value="1"/>
</dbReference>
<keyword evidence="3 6" id="KW-0808">Transferase</keyword>
<accession>A0ABS2RPQ1</accession>
<keyword evidence="4" id="KW-0663">Pyridoxal phosphate</keyword>
<evidence type="ECO:0000256" key="2">
    <source>
        <dbReference type="ARBA" id="ARBA00022576"/>
    </source>
</evidence>
<evidence type="ECO:0000256" key="3">
    <source>
        <dbReference type="ARBA" id="ARBA00022679"/>
    </source>
</evidence>
<dbReference type="Pfam" id="PF00155">
    <property type="entry name" value="Aminotran_1_2"/>
    <property type="match status" value="1"/>
</dbReference>
<sequence>MPNRPTDPPALATRLAGVTSSIVRDLLALTERPGIISFAGGLPAPELFDVEGTAESFATVLSTGARAALQYSPTEGNATLRAIVADRYTALGLPTRAENIVITTGSQQGLSLLAATLVDPGDAVLVERPSYLAALQALTLAGARLIEVPSNGDGVDLDALAELARRHSARLFYTVPTFHNPTGRTLDAHQRGRIAEIAQQVGFRVIADDPYHELRYSGESLAPMAAFCDSDHVVSTGSFSKILAPGLRLGFVRCDPTIKPGLVVAKQSADLHTSTLDQAAAAHYLATGRLSASLARARCEYGRRRDALLAGLESALPPGSRWTNPDGGMFVWAELPEGWDAAVLLPTAIAHQVAFVPGASFFASAPRANTMRLSFTTYDPETIAEGTRRLGLALAG</sequence>
<evidence type="ECO:0000313" key="7">
    <source>
        <dbReference type="Proteomes" id="UP000704762"/>
    </source>
</evidence>
<dbReference type="InterPro" id="IPR015421">
    <property type="entry name" value="PyrdxlP-dep_Trfase_major"/>
</dbReference>
<keyword evidence="7" id="KW-1185">Reference proteome</keyword>
<dbReference type="Proteomes" id="UP000704762">
    <property type="component" value="Unassembled WGS sequence"/>
</dbReference>
<dbReference type="InterPro" id="IPR015422">
    <property type="entry name" value="PyrdxlP-dep_Trfase_small"/>
</dbReference>
<proteinExistence type="predicted"/>
<evidence type="ECO:0000259" key="5">
    <source>
        <dbReference type="Pfam" id="PF00155"/>
    </source>
</evidence>
<dbReference type="InterPro" id="IPR050859">
    <property type="entry name" value="Class-I_PLP-dep_aminotransf"/>
</dbReference>
<dbReference type="Gene3D" id="3.90.1150.10">
    <property type="entry name" value="Aspartate Aminotransferase, domain 1"/>
    <property type="match status" value="1"/>
</dbReference>
<comment type="cofactor">
    <cofactor evidence="1">
        <name>pyridoxal 5'-phosphate</name>
        <dbReference type="ChEBI" id="CHEBI:597326"/>
    </cofactor>
</comment>
<evidence type="ECO:0000313" key="6">
    <source>
        <dbReference type="EMBL" id="MBM7800658.1"/>
    </source>
</evidence>
<dbReference type="InterPro" id="IPR004839">
    <property type="entry name" value="Aminotransferase_I/II_large"/>
</dbReference>
<dbReference type="CDD" id="cd00609">
    <property type="entry name" value="AAT_like"/>
    <property type="match status" value="1"/>
</dbReference>
<dbReference type="EMBL" id="JAFBCF010000001">
    <property type="protein sequence ID" value="MBM7800658.1"/>
    <property type="molecule type" value="Genomic_DNA"/>
</dbReference>
<comment type="caution">
    <text evidence="6">The sequence shown here is derived from an EMBL/GenBank/DDBJ whole genome shotgun (WGS) entry which is preliminary data.</text>
</comment>